<protein>
    <recommendedName>
        <fullName evidence="5">Large ribosomal subunit protein bL25</fullName>
    </recommendedName>
    <alternativeName>
        <fullName evidence="5">General stress protein CTC</fullName>
    </alternativeName>
</protein>
<evidence type="ECO:0000259" key="8">
    <source>
        <dbReference type="Pfam" id="PF14693"/>
    </source>
</evidence>
<gene>
    <name evidence="5 9" type="primary">rplY</name>
    <name evidence="5" type="synonym">ctc</name>
    <name evidence="9" type="ORF">Pr1d_15450</name>
</gene>
<dbReference type="HAMAP" id="MF_01334">
    <property type="entry name" value="Ribosomal_bL25_CTC"/>
    <property type="match status" value="1"/>
</dbReference>
<keyword evidence="10" id="KW-1185">Reference proteome</keyword>
<reference evidence="9 10" key="1">
    <citation type="submission" date="2019-08" db="EMBL/GenBank/DDBJ databases">
        <title>Deep-cultivation of Planctomycetes and their phenomic and genomic characterization uncovers novel biology.</title>
        <authorList>
            <person name="Wiegand S."/>
            <person name="Jogler M."/>
            <person name="Boedeker C."/>
            <person name="Pinto D."/>
            <person name="Vollmers J."/>
            <person name="Rivas-Marin E."/>
            <person name="Kohn T."/>
            <person name="Peeters S.H."/>
            <person name="Heuer A."/>
            <person name="Rast P."/>
            <person name="Oberbeckmann S."/>
            <person name="Bunk B."/>
            <person name="Jeske O."/>
            <person name="Meyerdierks A."/>
            <person name="Storesund J.E."/>
            <person name="Kallscheuer N."/>
            <person name="Luecker S."/>
            <person name="Lage O.M."/>
            <person name="Pohl T."/>
            <person name="Merkel B.J."/>
            <person name="Hornburger P."/>
            <person name="Mueller R.-W."/>
            <person name="Bruemmer F."/>
            <person name="Labrenz M."/>
            <person name="Spormann A.M."/>
            <person name="Op den Camp H."/>
            <person name="Overmann J."/>
            <person name="Amann R."/>
            <person name="Jetten M.S.M."/>
            <person name="Mascher T."/>
            <person name="Medema M.H."/>
            <person name="Devos D.P."/>
            <person name="Kaster A.-K."/>
            <person name="Ovreas L."/>
            <person name="Rohde M."/>
            <person name="Galperin M.Y."/>
            <person name="Jogler C."/>
        </authorList>
    </citation>
    <scope>NUCLEOTIDE SEQUENCE [LARGE SCALE GENOMIC DNA]</scope>
    <source>
        <strain evidence="9 10">Pr1d</strain>
    </source>
</reference>
<dbReference type="RefSeq" id="WP_148072946.1">
    <property type="nucleotide sequence ID" value="NZ_CP042913.1"/>
</dbReference>
<dbReference type="SUPFAM" id="SSF50715">
    <property type="entry name" value="Ribosomal protein L25-like"/>
    <property type="match status" value="1"/>
</dbReference>
<evidence type="ECO:0000313" key="9">
    <source>
        <dbReference type="EMBL" id="QEG34271.1"/>
    </source>
</evidence>
<evidence type="ECO:0000256" key="4">
    <source>
        <dbReference type="ARBA" id="ARBA00023274"/>
    </source>
</evidence>
<comment type="function">
    <text evidence="5">This is one of the proteins that binds to the 5S RNA in the ribosome where it forms part of the central protuberance.</text>
</comment>
<dbReference type="PANTHER" id="PTHR33284:SF1">
    <property type="entry name" value="RIBOSOMAL PROTEIN L25_GLN-TRNA SYNTHETASE, ANTI-CODON-BINDING DOMAIN-CONTAINING PROTEIN"/>
    <property type="match status" value="1"/>
</dbReference>
<dbReference type="Proteomes" id="UP000323917">
    <property type="component" value="Chromosome"/>
</dbReference>
<accession>A0A5B9QJC7</accession>
<dbReference type="KEGG" id="bgok:Pr1d_15450"/>
<evidence type="ECO:0000313" key="10">
    <source>
        <dbReference type="Proteomes" id="UP000323917"/>
    </source>
</evidence>
<dbReference type="InterPro" id="IPR011035">
    <property type="entry name" value="Ribosomal_bL25/Gln-tRNA_synth"/>
</dbReference>
<feature type="region of interest" description="Disordered" evidence="6">
    <location>
        <begin position="181"/>
        <end position="212"/>
    </location>
</feature>
<keyword evidence="1 5" id="KW-0699">rRNA-binding</keyword>
<comment type="similarity">
    <text evidence="5">Belongs to the bacterial ribosomal protein bL25 family. CTC subfamily.</text>
</comment>
<dbReference type="Pfam" id="PF14693">
    <property type="entry name" value="Ribosomal_TL5_C"/>
    <property type="match status" value="1"/>
</dbReference>
<feature type="domain" description="Large ribosomal subunit protein bL25 L25" evidence="7">
    <location>
        <begin position="5"/>
        <end position="88"/>
    </location>
</feature>
<dbReference type="Gene3D" id="2.170.120.20">
    <property type="entry name" value="Ribosomal protein L25, beta domain"/>
    <property type="match status" value="1"/>
</dbReference>
<dbReference type="GO" id="GO:0006412">
    <property type="term" value="P:translation"/>
    <property type="evidence" value="ECO:0007669"/>
    <property type="project" value="UniProtKB-UniRule"/>
</dbReference>
<keyword evidence="2 5" id="KW-0694">RNA-binding</keyword>
<dbReference type="PANTHER" id="PTHR33284">
    <property type="entry name" value="RIBOSOMAL PROTEIN L25/GLN-TRNA SYNTHETASE, ANTI-CODON-BINDING DOMAIN-CONTAINING PROTEIN"/>
    <property type="match status" value="1"/>
</dbReference>
<dbReference type="InterPro" id="IPR020057">
    <property type="entry name" value="Ribosomal_bL25_b-dom"/>
</dbReference>
<evidence type="ECO:0000256" key="6">
    <source>
        <dbReference type="SAM" id="MobiDB-lite"/>
    </source>
</evidence>
<keyword evidence="4 5" id="KW-0687">Ribonucleoprotein</keyword>
<organism evidence="9 10">
    <name type="scientific">Bythopirellula goksoeyrii</name>
    <dbReference type="NCBI Taxonomy" id="1400387"/>
    <lineage>
        <taxon>Bacteria</taxon>
        <taxon>Pseudomonadati</taxon>
        <taxon>Planctomycetota</taxon>
        <taxon>Planctomycetia</taxon>
        <taxon>Pirellulales</taxon>
        <taxon>Lacipirellulaceae</taxon>
        <taxon>Bythopirellula</taxon>
    </lineage>
</organism>
<dbReference type="InterPro" id="IPR029751">
    <property type="entry name" value="Ribosomal_L25_dom"/>
</dbReference>
<dbReference type="Gene3D" id="2.40.240.10">
    <property type="entry name" value="Ribosomal Protein L25, Chain P"/>
    <property type="match status" value="1"/>
</dbReference>
<dbReference type="EMBL" id="CP042913">
    <property type="protein sequence ID" value="QEG34271.1"/>
    <property type="molecule type" value="Genomic_DNA"/>
</dbReference>
<evidence type="ECO:0000259" key="7">
    <source>
        <dbReference type="Pfam" id="PF01386"/>
    </source>
</evidence>
<comment type="subunit">
    <text evidence="5">Part of the 50S ribosomal subunit; part of the 5S rRNA/L5/L18/L25 subcomplex. Contacts the 5S rRNA. Binds to the 5S rRNA independently of L5 and L18.</text>
</comment>
<dbReference type="NCBIfam" id="TIGR00731">
    <property type="entry name" value="bL25_bact_ctc"/>
    <property type="match status" value="1"/>
</dbReference>
<dbReference type="InterPro" id="IPR020930">
    <property type="entry name" value="Ribosomal_uL5_bac-type"/>
</dbReference>
<evidence type="ECO:0000256" key="5">
    <source>
        <dbReference type="HAMAP-Rule" id="MF_01334"/>
    </source>
</evidence>
<feature type="compositionally biased region" description="Acidic residues" evidence="6">
    <location>
        <begin position="203"/>
        <end position="212"/>
    </location>
</feature>
<evidence type="ECO:0000256" key="3">
    <source>
        <dbReference type="ARBA" id="ARBA00022980"/>
    </source>
</evidence>
<evidence type="ECO:0000256" key="1">
    <source>
        <dbReference type="ARBA" id="ARBA00022730"/>
    </source>
</evidence>
<dbReference type="InterPro" id="IPR037121">
    <property type="entry name" value="Ribosomal_bL25_C"/>
</dbReference>
<dbReference type="AlphaFoldDB" id="A0A5B9QJC7"/>
<dbReference type="OrthoDB" id="9790002at2"/>
<evidence type="ECO:0000256" key="2">
    <source>
        <dbReference type="ARBA" id="ARBA00022884"/>
    </source>
</evidence>
<dbReference type="Pfam" id="PF01386">
    <property type="entry name" value="Ribosomal_L25p"/>
    <property type="match status" value="1"/>
</dbReference>
<keyword evidence="3 5" id="KW-0689">Ribosomal protein</keyword>
<dbReference type="GO" id="GO:0022625">
    <property type="term" value="C:cytosolic large ribosomal subunit"/>
    <property type="evidence" value="ECO:0007669"/>
    <property type="project" value="TreeGrafter"/>
</dbReference>
<dbReference type="GO" id="GO:0003735">
    <property type="term" value="F:structural constituent of ribosome"/>
    <property type="evidence" value="ECO:0007669"/>
    <property type="project" value="InterPro"/>
</dbReference>
<name>A0A5B9QJC7_9BACT</name>
<proteinExistence type="inferred from homology"/>
<feature type="domain" description="Large ribosomal subunit protein bL25 beta" evidence="8">
    <location>
        <begin position="97"/>
        <end position="179"/>
    </location>
</feature>
<dbReference type="InterPro" id="IPR020056">
    <property type="entry name" value="Rbsml_bL25/Gln-tRNA_synth_N"/>
</dbReference>
<sequence>MSEVLEVKKRDLVGKLNNGRLRRSGKLPSVLYGHGKECLSLEISADALNASLRHGAKLVELKGAAKGQALLQDIQWDTFQQHVLHVDLLRVEAQDRVTIDVELLLRGEAPGEHEGGIVDQLIHSVELETDPGHIPENLHLNINHLHLGEELKVSDIEDLPAGAVVLGEPDMILVQCVEPTIQPEEEEMGAAGTEPEVIGERKDEEEEDKSEE</sequence>
<dbReference type="GO" id="GO:0008097">
    <property type="term" value="F:5S rRNA binding"/>
    <property type="evidence" value="ECO:0007669"/>
    <property type="project" value="InterPro"/>
</dbReference>
<dbReference type="CDD" id="cd00495">
    <property type="entry name" value="Ribosomal_L25_TL5_CTC"/>
    <property type="match status" value="1"/>
</dbReference>
<dbReference type="InterPro" id="IPR001021">
    <property type="entry name" value="Ribosomal_bL25_long"/>
</dbReference>